<comment type="caution">
    <text evidence="1">The sequence shown here is derived from an EMBL/GenBank/DDBJ whole genome shotgun (WGS) entry which is preliminary data.</text>
</comment>
<proteinExistence type="predicted"/>
<protein>
    <submittedName>
        <fullName evidence="1">Phytanoyl-CoA dioxygenase family protein</fullName>
    </submittedName>
</protein>
<keyword evidence="2" id="KW-1185">Reference proteome</keyword>
<name>A0ABV5W357_9BACL</name>
<accession>A0ABV5W357</accession>
<keyword evidence="1" id="KW-0223">Dioxygenase</keyword>
<dbReference type="InterPro" id="IPR008775">
    <property type="entry name" value="Phytyl_CoA_dOase-like"/>
</dbReference>
<dbReference type="GO" id="GO:0051213">
    <property type="term" value="F:dioxygenase activity"/>
    <property type="evidence" value="ECO:0007669"/>
    <property type="project" value="UniProtKB-KW"/>
</dbReference>
<gene>
    <name evidence="1" type="ORF">ACFFNY_25730</name>
</gene>
<dbReference type="EMBL" id="JBHMAG010000017">
    <property type="protein sequence ID" value="MFB9754989.1"/>
    <property type="molecule type" value="Genomic_DNA"/>
</dbReference>
<organism evidence="1 2">
    <name type="scientific">Paenibacillus hodogayensis</name>
    <dbReference type="NCBI Taxonomy" id="279208"/>
    <lineage>
        <taxon>Bacteria</taxon>
        <taxon>Bacillati</taxon>
        <taxon>Bacillota</taxon>
        <taxon>Bacilli</taxon>
        <taxon>Bacillales</taxon>
        <taxon>Paenibacillaceae</taxon>
        <taxon>Paenibacillus</taxon>
    </lineage>
</organism>
<evidence type="ECO:0000313" key="1">
    <source>
        <dbReference type="EMBL" id="MFB9754989.1"/>
    </source>
</evidence>
<dbReference type="Pfam" id="PF05721">
    <property type="entry name" value="PhyH"/>
    <property type="match status" value="1"/>
</dbReference>
<evidence type="ECO:0000313" key="2">
    <source>
        <dbReference type="Proteomes" id="UP001589619"/>
    </source>
</evidence>
<dbReference type="Proteomes" id="UP001589619">
    <property type="component" value="Unassembled WGS sequence"/>
</dbReference>
<reference evidence="1 2" key="1">
    <citation type="submission" date="2024-09" db="EMBL/GenBank/DDBJ databases">
        <authorList>
            <person name="Sun Q."/>
            <person name="Mori K."/>
        </authorList>
    </citation>
    <scope>NUCLEOTIDE SEQUENCE [LARGE SCALE GENOMIC DNA]</scope>
    <source>
        <strain evidence="1 2">JCM 12520</strain>
    </source>
</reference>
<dbReference type="PANTHER" id="PTHR20883:SF46">
    <property type="entry name" value="PHYTANOYL-COA HYDROXYLASE"/>
    <property type="match status" value="1"/>
</dbReference>
<dbReference type="SUPFAM" id="SSF51197">
    <property type="entry name" value="Clavaminate synthase-like"/>
    <property type="match status" value="1"/>
</dbReference>
<sequence length="275" mass="30616">MTVAKTPEEISRELYRYDRLAVKLPGLSAIGDEQLAQYHREGYLAVEHALTSDEVQAALEGLHHIVFIDNKGAKVQFSKPVAELTTEKERELAVRKVYDFVDFEERLKAVAYHPGIIAAVERLLGERAVLAQDMALLKPPQGGGEKPWHQDMAYGGLAFDKAVVGVWIALDEAALDNGCMHVIPGSHADGATPHYAIRDWQLCDAHVQVEKDVAVPLQPGGLLFFHGLMKHGTPYNLSSKRRRALQFHYAAESAVKLGPKEYKRFFTNEMTNAEC</sequence>
<dbReference type="RefSeq" id="WP_344909068.1">
    <property type="nucleotide sequence ID" value="NZ_BAAAYO010000007.1"/>
</dbReference>
<keyword evidence="1" id="KW-0560">Oxidoreductase</keyword>
<dbReference type="PANTHER" id="PTHR20883">
    <property type="entry name" value="PHYTANOYL-COA DIOXYGENASE DOMAIN CONTAINING 1"/>
    <property type="match status" value="1"/>
</dbReference>
<dbReference type="Gene3D" id="2.60.120.620">
    <property type="entry name" value="q2cbj1_9rhob like domain"/>
    <property type="match status" value="1"/>
</dbReference>